<evidence type="ECO:0000313" key="2">
    <source>
        <dbReference type="Proteomes" id="UP000178197"/>
    </source>
</evidence>
<reference evidence="1 2" key="1">
    <citation type="journal article" date="2016" name="Nat. Commun.">
        <title>Thousands of microbial genomes shed light on interconnected biogeochemical processes in an aquifer system.</title>
        <authorList>
            <person name="Anantharaman K."/>
            <person name="Brown C.T."/>
            <person name="Hug L.A."/>
            <person name="Sharon I."/>
            <person name="Castelle C.J."/>
            <person name="Probst A.J."/>
            <person name="Thomas B.C."/>
            <person name="Singh A."/>
            <person name="Wilkins M.J."/>
            <person name="Karaoz U."/>
            <person name="Brodie E.L."/>
            <person name="Williams K.H."/>
            <person name="Hubbard S.S."/>
            <person name="Banfield J.F."/>
        </authorList>
    </citation>
    <scope>NUCLEOTIDE SEQUENCE [LARGE SCALE GENOMIC DNA]</scope>
</reference>
<proteinExistence type="predicted"/>
<comment type="caution">
    <text evidence="1">The sequence shown here is derived from an EMBL/GenBank/DDBJ whole genome shotgun (WGS) entry which is preliminary data.</text>
</comment>
<protein>
    <submittedName>
        <fullName evidence="1">Uncharacterized protein</fullName>
    </submittedName>
</protein>
<gene>
    <name evidence="1" type="ORF">A3C71_01645</name>
</gene>
<accession>A0A1F8FJA1</accession>
<dbReference type="Proteomes" id="UP000178197">
    <property type="component" value="Unassembled WGS sequence"/>
</dbReference>
<sequence length="81" mass="9271">MDYVTLDPQYIYGHPFQMTMLTNQLRALAGRKLHMQLGVTGIFCPATLSLVASLAKEFPDLSIEKLDREFVIHKILKNKSY</sequence>
<dbReference type="EMBL" id="MGJT01000017">
    <property type="protein sequence ID" value="OGN12459.1"/>
    <property type="molecule type" value="Genomic_DNA"/>
</dbReference>
<evidence type="ECO:0000313" key="1">
    <source>
        <dbReference type="EMBL" id="OGN12459.1"/>
    </source>
</evidence>
<organism evidence="1 2">
    <name type="scientific">Candidatus Yanofskybacteria bacterium RIFCSPHIGHO2_02_FULL_43_15c</name>
    <dbReference type="NCBI Taxonomy" id="1802679"/>
    <lineage>
        <taxon>Bacteria</taxon>
        <taxon>Candidatus Yanofskyibacteriota</taxon>
    </lineage>
</organism>
<dbReference type="AlphaFoldDB" id="A0A1F8FJA1"/>
<name>A0A1F8FJA1_9BACT</name>